<evidence type="ECO:0000259" key="7">
    <source>
        <dbReference type="Pfam" id="PF00108"/>
    </source>
</evidence>
<feature type="active site" description="Proton acceptor" evidence="5">
    <location>
        <position position="350"/>
    </location>
</feature>
<dbReference type="Pfam" id="PF02803">
    <property type="entry name" value="Thiolase_C"/>
    <property type="match status" value="1"/>
</dbReference>
<dbReference type="InterPro" id="IPR020610">
    <property type="entry name" value="Thiolase_AS"/>
</dbReference>
<dbReference type="OrthoDB" id="5404651at2759"/>
<dbReference type="FunFam" id="3.40.47.10:FF:000010">
    <property type="entry name" value="Acetyl-CoA acetyltransferase (Thiolase)"/>
    <property type="match status" value="1"/>
</dbReference>
<dbReference type="EMBL" id="AMQN01000228">
    <property type="status" value="NOT_ANNOTATED_CDS"/>
    <property type="molecule type" value="Genomic_DNA"/>
</dbReference>
<evidence type="ECO:0000256" key="2">
    <source>
        <dbReference type="ARBA" id="ARBA00010982"/>
    </source>
</evidence>
<evidence type="ECO:0000256" key="5">
    <source>
        <dbReference type="PIRSR" id="PIRSR000429-1"/>
    </source>
</evidence>
<feature type="domain" description="Thiolase N-terminal" evidence="7">
    <location>
        <begin position="5"/>
        <end position="263"/>
    </location>
</feature>
<reference evidence="10" key="1">
    <citation type="submission" date="2012-12" db="EMBL/GenBank/DDBJ databases">
        <authorList>
            <person name="Hellsten U."/>
            <person name="Grimwood J."/>
            <person name="Chapman J.A."/>
            <person name="Shapiro H."/>
            <person name="Aerts A."/>
            <person name="Otillar R.P."/>
            <person name="Terry A.Y."/>
            <person name="Boore J.L."/>
            <person name="Simakov O."/>
            <person name="Marletaz F."/>
            <person name="Cho S.-J."/>
            <person name="Edsinger-Gonzales E."/>
            <person name="Havlak P."/>
            <person name="Kuo D.-H."/>
            <person name="Larsson T."/>
            <person name="Lv J."/>
            <person name="Arendt D."/>
            <person name="Savage R."/>
            <person name="Osoegawa K."/>
            <person name="de Jong P."/>
            <person name="Lindberg D.R."/>
            <person name="Seaver E.C."/>
            <person name="Weisblat D.A."/>
            <person name="Putnam N.H."/>
            <person name="Grigoriev I.V."/>
            <person name="Rokhsar D.S."/>
        </authorList>
    </citation>
    <scope>NUCLEOTIDE SEQUENCE</scope>
    <source>
        <strain evidence="10">I ESC-2004</strain>
    </source>
</reference>
<evidence type="ECO:0000256" key="4">
    <source>
        <dbReference type="ARBA" id="ARBA00023315"/>
    </source>
</evidence>
<dbReference type="NCBIfam" id="TIGR01930">
    <property type="entry name" value="AcCoA-C-Actrans"/>
    <property type="match status" value="1"/>
</dbReference>
<evidence type="ECO:0008006" key="11">
    <source>
        <dbReference type="Google" id="ProtNLM"/>
    </source>
</evidence>
<dbReference type="CDD" id="cd00751">
    <property type="entry name" value="thiolase"/>
    <property type="match status" value="1"/>
</dbReference>
<evidence type="ECO:0000313" key="10">
    <source>
        <dbReference type="Proteomes" id="UP000014760"/>
    </source>
</evidence>
<evidence type="ECO:0000256" key="1">
    <source>
        <dbReference type="ARBA" id="ARBA00005189"/>
    </source>
</evidence>
<protein>
    <recommendedName>
        <fullName evidence="11">Thiolase N-terminal domain-containing protein</fullName>
    </recommendedName>
</protein>
<feature type="active site" description="Acyl-thioester intermediate" evidence="5">
    <location>
        <position position="89"/>
    </location>
</feature>
<dbReference type="InterPro" id="IPR020616">
    <property type="entry name" value="Thiolase_N"/>
</dbReference>
<keyword evidence="4 6" id="KW-0012">Acyltransferase</keyword>
<sequence>MADGVVVVSAVRTPIGSFNGALSSLTGHELGSLVVKEALNRAGVSGGEVSEVILGQVLTAGQGQNPARQASINAGIPDSVPAWIVNQLCGSGLRAVALGMQALKLNDADVVVAGGQECMSKAPHTMHMRNGIKFGDVSLSDSMLNDGLIDAFNNYHMGITAENVAKQWNLSREEQDQFALQSQLKCEAAQKAGHFDTEILPVNVPSRKGPITVSKDEFPRAGSTAEAFQKLRPAFIKDGSGTVTAGNASGINDGAAAVVMMRASTAAQRGLTPLVRVVSWAHVGVDPAVMGIGPINATKKALEKAGWSVDDVDLFELNEAFAAQSLAVVKDLGVDPSKVNVSGGAIALGHPIGASGARIFVTLVHALRRTGGKKGVAALCVGGGMGVAVCVEAL</sequence>
<comment type="similarity">
    <text evidence="2 6">Belongs to the thiolase-like superfamily. Thiolase family.</text>
</comment>
<evidence type="ECO:0000259" key="8">
    <source>
        <dbReference type="Pfam" id="PF02803"/>
    </source>
</evidence>
<dbReference type="Gene3D" id="3.40.47.10">
    <property type="match status" value="2"/>
</dbReference>
<comment type="pathway">
    <text evidence="1">Lipid metabolism.</text>
</comment>
<dbReference type="PROSITE" id="PS00737">
    <property type="entry name" value="THIOLASE_2"/>
    <property type="match status" value="1"/>
</dbReference>
<dbReference type="SUPFAM" id="SSF53901">
    <property type="entry name" value="Thiolase-like"/>
    <property type="match status" value="2"/>
</dbReference>
<dbReference type="GO" id="GO:0003988">
    <property type="term" value="F:acetyl-CoA C-acyltransferase activity"/>
    <property type="evidence" value="ECO:0007669"/>
    <property type="project" value="UniProtKB-ARBA"/>
</dbReference>
<proteinExistence type="inferred from homology"/>
<reference evidence="10" key="2">
    <citation type="journal article" date="2013" name="Nature">
        <title>Insights into bilaterian evolution from three spiralian genomes.</title>
        <authorList>
            <person name="Simakov O."/>
            <person name="Marletaz F."/>
            <person name="Cho S.J."/>
            <person name="Edsinger-Gonzales E."/>
            <person name="Havlak P."/>
            <person name="Hellsten U."/>
            <person name="Kuo D.H."/>
            <person name="Larsson T."/>
            <person name="Lv J."/>
            <person name="Arendt D."/>
            <person name="Savage R."/>
            <person name="Osoegawa K."/>
            <person name="de Jong P."/>
            <person name="Grimwood J."/>
            <person name="Chapman J.A."/>
            <person name="Shapiro H."/>
            <person name="Aerts A."/>
            <person name="Otillar R.P."/>
            <person name="Terry A.Y."/>
            <person name="Boore J.L."/>
            <person name="Grigoriev I.V."/>
            <person name="Lindberg D.R."/>
            <person name="Seaver E.C."/>
            <person name="Weisblat D.A."/>
            <person name="Putnam N.H."/>
            <person name="Rokhsar D.S."/>
        </authorList>
    </citation>
    <scope>NUCLEOTIDE SEQUENCE</scope>
    <source>
        <strain evidence="10">I ESC-2004</strain>
    </source>
</reference>
<evidence type="ECO:0000256" key="3">
    <source>
        <dbReference type="ARBA" id="ARBA00022679"/>
    </source>
</evidence>
<dbReference type="PANTHER" id="PTHR18919">
    <property type="entry name" value="ACETYL-COA C-ACYLTRANSFERASE"/>
    <property type="match status" value="1"/>
</dbReference>
<keyword evidence="3 6" id="KW-0808">Transferase</keyword>
<dbReference type="InterPro" id="IPR002155">
    <property type="entry name" value="Thiolase"/>
</dbReference>
<dbReference type="PROSITE" id="PS00098">
    <property type="entry name" value="THIOLASE_1"/>
    <property type="match status" value="1"/>
</dbReference>
<dbReference type="EnsemblMetazoa" id="CapteT145800">
    <property type="protein sequence ID" value="CapteP145800"/>
    <property type="gene ID" value="CapteG145800"/>
</dbReference>
<dbReference type="InterPro" id="IPR016039">
    <property type="entry name" value="Thiolase-like"/>
</dbReference>
<keyword evidence="10" id="KW-1185">Reference proteome</keyword>
<accession>X1Z4D6</accession>
<evidence type="ECO:0000256" key="6">
    <source>
        <dbReference type="RuleBase" id="RU003557"/>
    </source>
</evidence>
<dbReference type="EMBL" id="AMQN01000229">
    <property type="status" value="NOT_ANNOTATED_CDS"/>
    <property type="molecule type" value="Genomic_DNA"/>
</dbReference>
<dbReference type="InterPro" id="IPR020615">
    <property type="entry name" value="Thiolase_acyl_enz_int_AS"/>
</dbReference>
<feature type="active site" description="Proton acceptor" evidence="5">
    <location>
        <position position="380"/>
    </location>
</feature>
<dbReference type="InterPro" id="IPR020617">
    <property type="entry name" value="Thiolase_C"/>
</dbReference>
<dbReference type="Pfam" id="PF00108">
    <property type="entry name" value="Thiolase_N"/>
    <property type="match status" value="1"/>
</dbReference>
<feature type="domain" description="Thiolase C-terminal" evidence="8">
    <location>
        <begin position="271"/>
        <end position="392"/>
    </location>
</feature>
<name>X1Z4D6_CAPTE</name>
<reference evidence="9" key="3">
    <citation type="submission" date="2015-06" db="UniProtKB">
        <authorList>
            <consortium name="EnsemblMetazoa"/>
        </authorList>
    </citation>
    <scope>IDENTIFICATION</scope>
</reference>
<dbReference type="PANTHER" id="PTHR18919:SF107">
    <property type="entry name" value="ACETYL-COA ACETYLTRANSFERASE, CYTOSOLIC"/>
    <property type="match status" value="1"/>
</dbReference>
<dbReference type="HOGENOM" id="CLU_031026_0_0_1"/>
<evidence type="ECO:0000313" key="9">
    <source>
        <dbReference type="EnsemblMetazoa" id="CapteP145800"/>
    </source>
</evidence>
<organism evidence="9 10">
    <name type="scientific">Capitella teleta</name>
    <name type="common">Polychaete worm</name>
    <dbReference type="NCBI Taxonomy" id="283909"/>
    <lineage>
        <taxon>Eukaryota</taxon>
        <taxon>Metazoa</taxon>
        <taxon>Spiralia</taxon>
        <taxon>Lophotrochozoa</taxon>
        <taxon>Annelida</taxon>
        <taxon>Polychaeta</taxon>
        <taxon>Sedentaria</taxon>
        <taxon>Scolecida</taxon>
        <taxon>Capitellidae</taxon>
        <taxon>Capitella</taxon>
    </lineage>
</organism>
<dbReference type="Proteomes" id="UP000014760">
    <property type="component" value="Unassembled WGS sequence"/>
</dbReference>
<dbReference type="AlphaFoldDB" id="X1Z4D6"/>
<dbReference type="InterPro" id="IPR020613">
    <property type="entry name" value="Thiolase_CS"/>
</dbReference>
<dbReference type="OMA" id="ICPSIAI"/>
<dbReference type="PIRSF" id="PIRSF000429">
    <property type="entry name" value="Ac-CoA_Ac_transf"/>
    <property type="match status" value="1"/>
</dbReference>
<dbReference type="PROSITE" id="PS00099">
    <property type="entry name" value="THIOLASE_3"/>
    <property type="match status" value="1"/>
</dbReference>